<accession>A0A6N2KDG5</accession>
<proteinExistence type="predicted"/>
<protein>
    <submittedName>
        <fullName evidence="1">Uncharacterized protein</fullName>
    </submittedName>
</protein>
<sequence length="108" mass="12783">MTFFSVLLRLTLPLHVSRRYVCKTTQLKTLIWMAFFPSIIKRRLFCDYLNFDSLCLPLHFMFYIVSLDCWYALSSLCLCCNWIEIKLKLLLGAYPPTHLPFFCCNLLA</sequence>
<reference evidence="1" key="1">
    <citation type="submission" date="2019-03" db="EMBL/GenBank/DDBJ databases">
        <authorList>
            <person name="Mank J."/>
            <person name="Almeida P."/>
        </authorList>
    </citation>
    <scope>NUCLEOTIDE SEQUENCE</scope>
    <source>
        <strain evidence="1">78183</strain>
    </source>
</reference>
<dbReference type="AlphaFoldDB" id="A0A6N2KDG5"/>
<gene>
    <name evidence="1" type="ORF">SVIM_LOCUS66486</name>
</gene>
<evidence type="ECO:0000313" key="1">
    <source>
        <dbReference type="EMBL" id="VFU26161.1"/>
    </source>
</evidence>
<name>A0A6N2KDG5_SALVM</name>
<dbReference type="EMBL" id="CAADRP010000275">
    <property type="protein sequence ID" value="VFU26161.1"/>
    <property type="molecule type" value="Genomic_DNA"/>
</dbReference>
<organism evidence="1">
    <name type="scientific">Salix viminalis</name>
    <name type="common">Common osier</name>
    <name type="synonym">Basket willow</name>
    <dbReference type="NCBI Taxonomy" id="40686"/>
    <lineage>
        <taxon>Eukaryota</taxon>
        <taxon>Viridiplantae</taxon>
        <taxon>Streptophyta</taxon>
        <taxon>Embryophyta</taxon>
        <taxon>Tracheophyta</taxon>
        <taxon>Spermatophyta</taxon>
        <taxon>Magnoliopsida</taxon>
        <taxon>eudicotyledons</taxon>
        <taxon>Gunneridae</taxon>
        <taxon>Pentapetalae</taxon>
        <taxon>rosids</taxon>
        <taxon>fabids</taxon>
        <taxon>Malpighiales</taxon>
        <taxon>Salicaceae</taxon>
        <taxon>Saliceae</taxon>
        <taxon>Salix</taxon>
    </lineage>
</organism>